<dbReference type="Gene3D" id="3.20.20.70">
    <property type="entry name" value="Aldolase class I"/>
    <property type="match status" value="1"/>
</dbReference>
<feature type="binding site" evidence="8">
    <location>
        <position position="35"/>
    </location>
    <ligand>
        <name>[4Fe-4S] cluster</name>
        <dbReference type="ChEBI" id="CHEBI:49883"/>
        <note>4Fe-4S-S-AdoMet</note>
    </ligand>
</feature>
<evidence type="ECO:0000256" key="5">
    <source>
        <dbReference type="ARBA" id="ARBA00023004"/>
    </source>
</evidence>
<dbReference type="PANTHER" id="PTHR42836">
    <property type="entry name" value="7-CARBOXY-7-DEAZAGUANINE SYNTHASE"/>
    <property type="match status" value="1"/>
</dbReference>
<keyword evidence="11" id="KW-1185">Reference proteome</keyword>
<feature type="binding site" evidence="8">
    <location>
        <begin position="37"/>
        <end position="39"/>
    </location>
    <ligand>
        <name>S-adenosyl-L-methionine</name>
        <dbReference type="ChEBI" id="CHEBI:59789"/>
    </ligand>
</feature>
<accession>A0A328PED4</accession>
<evidence type="ECO:0000259" key="9">
    <source>
        <dbReference type="PROSITE" id="PS51918"/>
    </source>
</evidence>
<dbReference type="CDD" id="cd01335">
    <property type="entry name" value="Radical_SAM"/>
    <property type="match status" value="1"/>
</dbReference>
<comment type="similarity">
    <text evidence="8">Belongs to the radical SAM superfamily. 7-carboxy-7-deazaguanine synthase family.</text>
</comment>
<comment type="function">
    <text evidence="8">Catalyzes the complex heterocyclic radical-mediated conversion of 6-carboxy-5,6,7,8-tetrahydropterin (CPH4) to 7-carboxy-7-deazaguanine (CDG), a step common to the biosynthetic pathways of all 7-deazapurine-containing compounds.</text>
</comment>
<evidence type="ECO:0000256" key="3">
    <source>
        <dbReference type="ARBA" id="ARBA00022723"/>
    </source>
</evidence>
<name>A0A328PED4_9EURY</name>
<comment type="cofactor">
    <cofactor evidence="8">
        <name>Mg(2+)</name>
        <dbReference type="ChEBI" id="CHEBI:18420"/>
    </cofactor>
</comment>
<evidence type="ECO:0000313" key="10">
    <source>
        <dbReference type="EMBL" id="RAO79601.1"/>
    </source>
</evidence>
<dbReference type="InterPro" id="IPR013785">
    <property type="entry name" value="Aldolase_TIM"/>
</dbReference>
<dbReference type="SFLD" id="SFLDS00029">
    <property type="entry name" value="Radical_SAM"/>
    <property type="match status" value="1"/>
</dbReference>
<dbReference type="HAMAP" id="MF_00917">
    <property type="entry name" value="QueE"/>
    <property type="match status" value="1"/>
</dbReference>
<keyword evidence="5 8" id="KW-0408">Iron</keyword>
<feature type="binding site" evidence="8">
    <location>
        <position position="75"/>
    </location>
    <ligand>
        <name>substrate</name>
    </ligand>
</feature>
<keyword evidence="6 8" id="KW-0411">Iron-sulfur</keyword>
<dbReference type="RefSeq" id="WP_112093431.1">
    <property type="nucleotide sequence ID" value="NZ_QLOE01000002.1"/>
</dbReference>
<dbReference type="InterPro" id="IPR024924">
    <property type="entry name" value="7-CO-7-deazaguanine_synth-like"/>
</dbReference>
<dbReference type="PROSITE" id="PS51918">
    <property type="entry name" value="RADICAL_SAM"/>
    <property type="match status" value="1"/>
</dbReference>
<evidence type="ECO:0000256" key="7">
    <source>
        <dbReference type="ARBA" id="ARBA00023239"/>
    </source>
</evidence>
<dbReference type="Pfam" id="PF04055">
    <property type="entry name" value="Radical_SAM"/>
    <property type="match status" value="1"/>
</dbReference>
<reference evidence="10 11" key="1">
    <citation type="submission" date="2018-06" db="EMBL/GenBank/DDBJ databases">
        <title>Draft genome sequence of hyperthermophilic methanogen Methanothermobacter tenebrarum sp. MCM-B 1447.</title>
        <authorList>
            <person name="Pore S.D."/>
            <person name="Dagar S."/>
            <person name="Dhakephalkar P.K."/>
        </authorList>
    </citation>
    <scope>NUCLEOTIDE SEQUENCE [LARGE SCALE GENOMIC DNA]</scope>
    <source>
        <strain evidence="10 11">MCM B 1447</strain>
    </source>
</reference>
<dbReference type="EMBL" id="QLOE01000002">
    <property type="protein sequence ID" value="RAO79601.1"/>
    <property type="molecule type" value="Genomic_DNA"/>
</dbReference>
<dbReference type="GO" id="GO:0051539">
    <property type="term" value="F:4 iron, 4 sulfur cluster binding"/>
    <property type="evidence" value="ECO:0007669"/>
    <property type="project" value="UniProtKB-UniRule"/>
</dbReference>
<keyword evidence="7 8" id="KW-0456">Lyase</keyword>
<feature type="binding site" evidence="8">
    <location>
        <position position="27"/>
    </location>
    <ligand>
        <name>substrate</name>
    </ligand>
</feature>
<dbReference type="SUPFAM" id="SSF102114">
    <property type="entry name" value="Radical SAM enzymes"/>
    <property type="match status" value="1"/>
</dbReference>
<evidence type="ECO:0000256" key="2">
    <source>
        <dbReference type="ARBA" id="ARBA00022691"/>
    </source>
</evidence>
<sequence length="230" mass="26134">MRAPIMEVFSSIQGEGLLVGCRQIFIRFAGCNLNCRYCDTPESRDPQRGELITINDLKFKIKGLETPDLHSISLTGGEPLLYADFIKNLLHETNYKSLLETNGSLPSEIKKIAHLIDYASVDIKLPEHVDTEEIIEKEIKSINILIKRGVNTYLKVVILPTISPLYMGQLAQKLREEISEPSKTPIVIQPISPLDYWIGSAHRLLRISEEIGKHFKVRLIPQVHKILDLR</sequence>
<evidence type="ECO:0000256" key="6">
    <source>
        <dbReference type="ARBA" id="ARBA00023014"/>
    </source>
</evidence>
<evidence type="ECO:0000313" key="11">
    <source>
        <dbReference type="Proteomes" id="UP000249782"/>
    </source>
</evidence>
<dbReference type="GO" id="GO:0016840">
    <property type="term" value="F:carbon-nitrogen lyase activity"/>
    <property type="evidence" value="ECO:0007669"/>
    <property type="project" value="UniProtKB-UniRule"/>
</dbReference>
<comment type="catalytic activity">
    <reaction evidence="8">
        <text>6-carboxy-5,6,7,8-tetrahydropterin + H(+) = 7-carboxy-7-carbaguanine + NH4(+)</text>
        <dbReference type="Rhea" id="RHEA:27974"/>
        <dbReference type="ChEBI" id="CHEBI:15378"/>
        <dbReference type="ChEBI" id="CHEBI:28938"/>
        <dbReference type="ChEBI" id="CHEBI:61032"/>
        <dbReference type="ChEBI" id="CHEBI:61036"/>
        <dbReference type="EC" id="4.3.99.3"/>
    </reaction>
</comment>
<dbReference type="UniPathway" id="UPA00391"/>
<proteinExistence type="inferred from homology"/>
<dbReference type="EC" id="4.3.99.3" evidence="8"/>
<comment type="cofactor">
    <cofactor evidence="8">
        <name>S-adenosyl-L-methionine</name>
        <dbReference type="ChEBI" id="CHEBI:59789"/>
    </cofactor>
    <text evidence="8">Binds 1 S-adenosyl-L-methionine per subunit.</text>
</comment>
<comment type="subunit">
    <text evidence="8">Homodimer.</text>
</comment>
<feature type="binding site" evidence="8">
    <location>
        <position position="38"/>
    </location>
    <ligand>
        <name>[4Fe-4S] cluster</name>
        <dbReference type="ChEBI" id="CHEBI:49883"/>
        <note>4Fe-4S-S-AdoMet</note>
    </ligand>
</feature>
<feature type="binding site" evidence="8">
    <location>
        <position position="77"/>
    </location>
    <ligand>
        <name>S-adenosyl-L-methionine</name>
        <dbReference type="ChEBI" id="CHEBI:59789"/>
    </ligand>
</feature>
<feature type="binding site" evidence="8">
    <location>
        <position position="40"/>
    </location>
    <ligand>
        <name>Mg(2+)</name>
        <dbReference type="ChEBI" id="CHEBI:18420"/>
    </ligand>
</feature>
<dbReference type="GO" id="GO:0000287">
    <property type="term" value="F:magnesium ion binding"/>
    <property type="evidence" value="ECO:0007669"/>
    <property type="project" value="UniProtKB-UniRule"/>
</dbReference>
<dbReference type="PANTHER" id="PTHR42836:SF1">
    <property type="entry name" value="7-CARBOXY-7-DEAZAGUANINE SYNTHASE"/>
    <property type="match status" value="1"/>
</dbReference>
<organism evidence="10 11">
    <name type="scientific">Methanothermobacter tenebrarum</name>
    <dbReference type="NCBI Taxonomy" id="680118"/>
    <lineage>
        <taxon>Archaea</taxon>
        <taxon>Methanobacteriati</taxon>
        <taxon>Methanobacteriota</taxon>
        <taxon>Methanomada group</taxon>
        <taxon>Methanobacteria</taxon>
        <taxon>Methanobacteriales</taxon>
        <taxon>Methanobacteriaceae</taxon>
        <taxon>Methanothermobacter</taxon>
    </lineage>
</organism>
<dbReference type="AlphaFoldDB" id="A0A328PED4"/>
<keyword evidence="2 8" id="KW-0949">S-adenosyl-L-methionine</keyword>
<evidence type="ECO:0000256" key="8">
    <source>
        <dbReference type="HAMAP-Rule" id="MF_00917"/>
    </source>
</evidence>
<dbReference type="GO" id="GO:1904047">
    <property type="term" value="F:S-adenosyl-L-methionine binding"/>
    <property type="evidence" value="ECO:0007669"/>
    <property type="project" value="UniProtKB-UniRule"/>
</dbReference>
<keyword evidence="1 8" id="KW-0004">4Fe-4S</keyword>
<comment type="caution">
    <text evidence="10">The sequence shown here is derived from an EMBL/GenBank/DDBJ whole genome shotgun (WGS) entry which is preliminary data.</text>
</comment>
<feature type="binding site" evidence="8">
    <location>
        <begin position="12"/>
        <end position="14"/>
    </location>
    <ligand>
        <name>substrate</name>
    </ligand>
</feature>
<comment type="caution">
    <text evidence="8">Lacks conserved residue(s) required for the propagation of feature annotation.</text>
</comment>
<dbReference type="OrthoDB" id="7980at2157"/>
<dbReference type="InterPro" id="IPR007197">
    <property type="entry name" value="rSAM"/>
</dbReference>
<evidence type="ECO:0000256" key="4">
    <source>
        <dbReference type="ARBA" id="ARBA00022842"/>
    </source>
</evidence>
<protein>
    <recommendedName>
        <fullName evidence="8">7-carboxy-7-deazaguanine synthase</fullName>
        <shortName evidence="8">CDG synthase</shortName>
        <ecNumber evidence="8">4.3.99.3</ecNumber>
    </recommendedName>
    <alternativeName>
        <fullName evidence="8">Archaeosine biosynthesis protein QueE</fullName>
    </alternativeName>
</protein>
<feature type="domain" description="Radical SAM core" evidence="9">
    <location>
        <begin position="18"/>
        <end position="230"/>
    </location>
</feature>
<feature type="binding site" evidence="8">
    <location>
        <position position="31"/>
    </location>
    <ligand>
        <name>[4Fe-4S] cluster</name>
        <dbReference type="ChEBI" id="CHEBI:49883"/>
        <note>4Fe-4S-S-AdoMet</note>
    </ligand>
</feature>
<dbReference type="InterPro" id="IPR058240">
    <property type="entry name" value="rSAM_sf"/>
</dbReference>
<comment type="cofactor">
    <cofactor evidence="8">
        <name>[4Fe-4S] cluster</name>
        <dbReference type="ChEBI" id="CHEBI:49883"/>
    </cofactor>
    <text evidence="8">Binds 1 [4Fe-4S] cluster. The cluster is coordinated with 3 cysteines and an exchangeable S-adenosyl-L-methionine.</text>
</comment>
<keyword evidence="4 8" id="KW-0460">Magnesium</keyword>
<comment type="pathway">
    <text evidence="8">Purine metabolism; 7-cyano-7-deazaguanine biosynthesis.</text>
</comment>
<dbReference type="Proteomes" id="UP000249782">
    <property type="component" value="Unassembled WGS sequence"/>
</dbReference>
<evidence type="ECO:0000256" key="1">
    <source>
        <dbReference type="ARBA" id="ARBA00022485"/>
    </source>
</evidence>
<gene>
    <name evidence="8" type="primary">queE</name>
    <name evidence="10" type="ORF">DPC56_02160</name>
</gene>
<keyword evidence="3 8" id="KW-0479">Metal-binding</keyword>
<dbReference type="PIRSF" id="PIRSF000370">
    <property type="entry name" value="QueE"/>
    <property type="match status" value="1"/>
</dbReference>